<dbReference type="Pfam" id="PF13023">
    <property type="entry name" value="HD_3"/>
    <property type="match status" value="1"/>
</dbReference>
<gene>
    <name evidence="2" type="ORF">F4556_007352</name>
</gene>
<protein>
    <submittedName>
        <fullName evidence="2">5'-deoxynucleotidase YfbR-like HD superfamily hydrolase</fullName>
    </submittedName>
</protein>
<reference evidence="2 3" key="1">
    <citation type="submission" date="2020-08" db="EMBL/GenBank/DDBJ databases">
        <title>Sequencing the genomes of 1000 actinobacteria strains.</title>
        <authorList>
            <person name="Klenk H.-P."/>
        </authorList>
    </citation>
    <scope>NUCLEOTIDE SEQUENCE [LARGE SCALE GENOMIC DNA]</scope>
    <source>
        <strain evidence="2 3">DSM 44786</strain>
    </source>
</reference>
<dbReference type="SUPFAM" id="SSF109604">
    <property type="entry name" value="HD-domain/PDEase-like"/>
    <property type="match status" value="1"/>
</dbReference>
<sequence length="94" mass="10104">MIADQTAGAHPAVQRLFADAIAEFEDGTTPEARCARDADKLDCLLRALEYRAGGVPAVQGKIDRCRTALTTAAARQIADAALRLSPTDWQYTEA</sequence>
<name>A0A7W7SKL1_9ACTN</name>
<proteinExistence type="predicted"/>
<dbReference type="EMBL" id="JACHJR010000001">
    <property type="protein sequence ID" value="MBB4951817.1"/>
    <property type="molecule type" value="Genomic_DNA"/>
</dbReference>
<dbReference type="GO" id="GO:0016787">
    <property type="term" value="F:hydrolase activity"/>
    <property type="evidence" value="ECO:0007669"/>
    <property type="project" value="UniProtKB-KW"/>
</dbReference>
<dbReference type="AlphaFoldDB" id="A0A7W7SKL1"/>
<keyword evidence="3" id="KW-1185">Reference proteome</keyword>
<dbReference type="Gene3D" id="1.10.3210.10">
    <property type="entry name" value="Hypothetical protein af1432"/>
    <property type="match status" value="1"/>
</dbReference>
<organism evidence="2 3">
    <name type="scientific">Kitasatospora gansuensis</name>
    <dbReference type="NCBI Taxonomy" id="258050"/>
    <lineage>
        <taxon>Bacteria</taxon>
        <taxon>Bacillati</taxon>
        <taxon>Actinomycetota</taxon>
        <taxon>Actinomycetes</taxon>
        <taxon>Kitasatosporales</taxon>
        <taxon>Streptomycetaceae</taxon>
        <taxon>Kitasatospora</taxon>
    </lineage>
</organism>
<dbReference type="InterPro" id="IPR006674">
    <property type="entry name" value="HD_domain"/>
</dbReference>
<accession>A0A7W7SKL1</accession>
<keyword evidence="2" id="KW-0378">Hydrolase</keyword>
<dbReference type="RefSeq" id="WP_221503792.1">
    <property type="nucleotide sequence ID" value="NZ_JACHJR010000001.1"/>
</dbReference>
<feature type="domain" description="HD" evidence="1">
    <location>
        <begin position="13"/>
        <end position="59"/>
    </location>
</feature>
<dbReference type="Proteomes" id="UP000573327">
    <property type="component" value="Unassembled WGS sequence"/>
</dbReference>
<comment type="caution">
    <text evidence="2">The sequence shown here is derived from an EMBL/GenBank/DDBJ whole genome shotgun (WGS) entry which is preliminary data.</text>
</comment>
<evidence type="ECO:0000259" key="1">
    <source>
        <dbReference type="Pfam" id="PF13023"/>
    </source>
</evidence>
<evidence type="ECO:0000313" key="3">
    <source>
        <dbReference type="Proteomes" id="UP000573327"/>
    </source>
</evidence>
<evidence type="ECO:0000313" key="2">
    <source>
        <dbReference type="EMBL" id="MBB4951817.1"/>
    </source>
</evidence>